<dbReference type="OrthoDB" id="415068at2759"/>
<dbReference type="EMBL" id="REGN01012400">
    <property type="protein sequence ID" value="RMZ95485.1"/>
    <property type="molecule type" value="Genomic_DNA"/>
</dbReference>
<reference evidence="1 2" key="1">
    <citation type="journal article" date="2018" name="Sci. Rep.">
        <title>Genomic signatures of local adaptation to the degree of environmental predictability in rotifers.</title>
        <authorList>
            <person name="Franch-Gras L."/>
            <person name="Hahn C."/>
            <person name="Garcia-Roger E.M."/>
            <person name="Carmona M.J."/>
            <person name="Serra M."/>
            <person name="Gomez A."/>
        </authorList>
    </citation>
    <scope>NUCLEOTIDE SEQUENCE [LARGE SCALE GENOMIC DNA]</scope>
    <source>
        <strain evidence="1">HYR1</strain>
    </source>
</reference>
<accession>A0A3M7P8R7</accession>
<organism evidence="1 2">
    <name type="scientific">Brachionus plicatilis</name>
    <name type="common">Marine rotifer</name>
    <name type="synonym">Brachionus muelleri</name>
    <dbReference type="NCBI Taxonomy" id="10195"/>
    <lineage>
        <taxon>Eukaryota</taxon>
        <taxon>Metazoa</taxon>
        <taxon>Spiralia</taxon>
        <taxon>Gnathifera</taxon>
        <taxon>Rotifera</taxon>
        <taxon>Eurotatoria</taxon>
        <taxon>Monogononta</taxon>
        <taxon>Pseudotrocha</taxon>
        <taxon>Ploima</taxon>
        <taxon>Brachionidae</taxon>
        <taxon>Brachionus</taxon>
    </lineage>
</organism>
<gene>
    <name evidence="1" type="ORF">BpHYR1_002798</name>
</gene>
<comment type="caution">
    <text evidence="1">The sequence shown here is derived from an EMBL/GenBank/DDBJ whole genome shotgun (WGS) entry which is preliminary data.</text>
</comment>
<protein>
    <submittedName>
        <fullName evidence="1">Uncharacterized protein</fullName>
    </submittedName>
</protein>
<keyword evidence="2" id="KW-1185">Reference proteome</keyword>
<sequence length="142" mass="16669">MPNSNICVSEKVNILADHFSKTFSSNQEIISTKPEHFNYYKTKKFNQEIDALELDNVIKNLNNKNSCGFDQISNKIIKLSTPELKRGLKLNVDKSNYLVQARNYQRPSHYFSSKLKIQINHQPIQEKLNPTMKKKLYYLFQI</sequence>
<evidence type="ECO:0000313" key="1">
    <source>
        <dbReference type="EMBL" id="RMZ95485.1"/>
    </source>
</evidence>
<proteinExistence type="predicted"/>
<name>A0A3M7P8R7_BRAPC</name>
<evidence type="ECO:0000313" key="2">
    <source>
        <dbReference type="Proteomes" id="UP000276133"/>
    </source>
</evidence>
<dbReference type="Proteomes" id="UP000276133">
    <property type="component" value="Unassembled WGS sequence"/>
</dbReference>
<dbReference type="AlphaFoldDB" id="A0A3M7P8R7"/>